<keyword evidence="1" id="KW-1133">Transmembrane helix</keyword>
<accession>A0AAD2CPK2</accession>
<dbReference type="EMBL" id="CAKOGP040000779">
    <property type="protein sequence ID" value="CAJ1938991.1"/>
    <property type="molecule type" value="Genomic_DNA"/>
</dbReference>
<name>A0AAD2CPK2_9STRA</name>
<keyword evidence="1" id="KW-0472">Membrane</keyword>
<protein>
    <submittedName>
        <fullName evidence="2">Uncharacterized protein</fullName>
    </submittedName>
</protein>
<sequence>MKSSTVPLHYPKAKCEVKQRTDAWGGVKIIVKGGSVYGYPHYRSLRAIPQELQGIDPDVWASFFVQVDSIQESSNGSECIGILVLFLGTGVFFTLLKLFGNAGIAIVGAVATMVGMVFVVPRTPKGQRQSLDDLCLLYEQKFRDQGWKVSCHCESTPPPPRPTGGIHGQGSHSIWVVHFIPTGENGSVLLTA</sequence>
<feature type="transmembrane region" description="Helical" evidence="1">
    <location>
        <begin position="102"/>
        <end position="120"/>
    </location>
</feature>
<keyword evidence="3" id="KW-1185">Reference proteome</keyword>
<dbReference type="Proteomes" id="UP001295423">
    <property type="component" value="Unassembled WGS sequence"/>
</dbReference>
<dbReference type="AlphaFoldDB" id="A0AAD2CPK2"/>
<gene>
    <name evidence="2" type="ORF">CYCCA115_LOCUS6370</name>
</gene>
<comment type="caution">
    <text evidence="2">The sequence shown here is derived from an EMBL/GenBank/DDBJ whole genome shotgun (WGS) entry which is preliminary data.</text>
</comment>
<evidence type="ECO:0000313" key="2">
    <source>
        <dbReference type="EMBL" id="CAJ1938991.1"/>
    </source>
</evidence>
<organism evidence="2 3">
    <name type="scientific">Cylindrotheca closterium</name>
    <dbReference type="NCBI Taxonomy" id="2856"/>
    <lineage>
        <taxon>Eukaryota</taxon>
        <taxon>Sar</taxon>
        <taxon>Stramenopiles</taxon>
        <taxon>Ochrophyta</taxon>
        <taxon>Bacillariophyta</taxon>
        <taxon>Bacillariophyceae</taxon>
        <taxon>Bacillariophycidae</taxon>
        <taxon>Bacillariales</taxon>
        <taxon>Bacillariaceae</taxon>
        <taxon>Cylindrotheca</taxon>
    </lineage>
</organism>
<evidence type="ECO:0000313" key="3">
    <source>
        <dbReference type="Proteomes" id="UP001295423"/>
    </source>
</evidence>
<proteinExistence type="predicted"/>
<evidence type="ECO:0000256" key="1">
    <source>
        <dbReference type="SAM" id="Phobius"/>
    </source>
</evidence>
<keyword evidence="1" id="KW-0812">Transmembrane</keyword>
<reference evidence="2" key="1">
    <citation type="submission" date="2023-08" db="EMBL/GenBank/DDBJ databases">
        <authorList>
            <person name="Audoor S."/>
            <person name="Bilcke G."/>
        </authorList>
    </citation>
    <scope>NUCLEOTIDE SEQUENCE</scope>
</reference>